<evidence type="ECO:0000256" key="2">
    <source>
        <dbReference type="SAM" id="SignalP"/>
    </source>
</evidence>
<dbReference type="InterPro" id="IPR014710">
    <property type="entry name" value="RmlC-like_jellyroll"/>
</dbReference>
<evidence type="ECO:0000256" key="1">
    <source>
        <dbReference type="SAM" id="Phobius"/>
    </source>
</evidence>
<dbReference type="SUPFAM" id="SSF51206">
    <property type="entry name" value="cAMP-binding domain-like"/>
    <property type="match status" value="1"/>
</dbReference>
<feature type="signal peptide" evidence="2">
    <location>
        <begin position="1"/>
        <end position="19"/>
    </location>
</feature>
<dbReference type="EMBL" id="CAJNNV010012352">
    <property type="protein sequence ID" value="CAE8600675.1"/>
    <property type="molecule type" value="Genomic_DNA"/>
</dbReference>
<keyword evidence="1" id="KW-1133">Transmembrane helix</keyword>
<dbReference type="Proteomes" id="UP000654075">
    <property type="component" value="Unassembled WGS sequence"/>
</dbReference>
<dbReference type="OrthoDB" id="430939at2759"/>
<feature type="transmembrane region" description="Helical" evidence="1">
    <location>
        <begin position="402"/>
        <end position="421"/>
    </location>
</feature>
<evidence type="ECO:0000313" key="3">
    <source>
        <dbReference type="EMBL" id="CAE8600675.1"/>
    </source>
</evidence>
<comment type="caution">
    <text evidence="3">The sequence shown here is derived from an EMBL/GenBank/DDBJ whole genome shotgun (WGS) entry which is preliminary data.</text>
</comment>
<evidence type="ECO:0008006" key="5">
    <source>
        <dbReference type="Google" id="ProtNLM"/>
    </source>
</evidence>
<proteinExistence type="predicted"/>
<dbReference type="Gene3D" id="2.60.120.10">
    <property type="entry name" value="Jelly Rolls"/>
    <property type="match status" value="1"/>
</dbReference>
<gene>
    <name evidence="3" type="ORF">PGLA1383_LOCUS18986</name>
</gene>
<keyword evidence="1" id="KW-0812">Transmembrane</keyword>
<name>A0A813EJA8_POLGL</name>
<dbReference type="AlphaFoldDB" id="A0A813EJA8"/>
<organism evidence="3 4">
    <name type="scientific">Polarella glacialis</name>
    <name type="common">Dinoflagellate</name>
    <dbReference type="NCBI Taxonomy" id="89957"/>
    <lineage>
        <taxon>Eukaryota</taxon>
        <taxon>Sar</taxon>
        <taxon>Alveolata</taxon>
        <taxon>Dinophyceae</taxon>
        <taxon>Suessiales</taxon>
        <taxon>Suessiaceae</taxon>
        <taxon>Polarella</taxon>
    </lineage>
</organism>
<protein>
    <recommendedName>
        <fullName evidence="5">Cyclic nucleotide-binding domain-containing protein</fullName>
    </recommendedName>
</protein>
<keyword evidence="4" id="KW-1185">Reference proteome</keyword>
<accession>A0A813EJA8</accession>
<dbReference type="InterPro" id="IPR018490">
    <property type="entry name" value="cNMP-bd_dom_sf"/>
</dbReference>
<keyword evidence="1" id="KW-0472">Membrane</keyword>
<reference evidence="3" key="1">
    <citation type="submission" date="2021-02" db="EMBL/GenBank/DDBJ databases">
        <authorList>
            <person name="Dougan E. K."/>
            <person name="Rhodes N."/>
            <person name="Thang M."/>
            <person name="Chan C."/>
        </authorList>
    </citation>
    <scope>NUCLEOTIDE SEQUENCE</scope>
</reference>
<feature type="chain" id="PRO_5032414631" description="Cyclic nucleotide-binding domain-containing protein" evidence="2">
    <location>
        <begin position="20"/>
        <end position="422"/>
    </location>
</feature>
<evidence type="ECO:0000313" key="4">
    <source>
        <dbReference type="Proteomes" id="UP000654075"/>
    </source>
</evidence>
<keyword evidence="2" id="KW-0732">Signal</keyword>
<sequence length="422" mass="46353">MWCCWCCCYLLLLFVVVLCIFFILHPKQLQGTAGTGEVFGEVGAFEICPYRSATAKAGEDGLVCCLRMDGPVIKAALAECPTVIDMLHGAWTQTETQNVATERQRRKWIETCAIPALARTPLLAGCPKDFIFNLAVMLNEQTFQVGKLTAGSVFGEVNVLGLFPCSMATLRASTACLREVLSSSVAREEGIHDAFQNLVDCRHAQVARGVPMVGLVRGASPSDLRVRAIALIAERIEMQPGETWTPVSDDDPCRVIVEIGQVGHPVMTLQSGSLFMEGLAAHYGAVARAETYCVAYRVRKSDFLTAVGSNNPPPSDWIWKFKLMEQTAREETLNRLQSGSGLVQLSVPHRMDSKIQAWKNRRQHGLSRAGDLRRANEGCPMYQRLPPLAQLAGGYVKRSDTLMVVVVVDVVVVIVVFVVVLW</sequence>